<dbReference type="OrthoDB" id="2320396at2759"/>
<evidence type="ECO:0000313" key="2">
    <source>
        <dbReference type="EMBL" id="PKY49291.1"/>
    </source>
</evidence>
<evidence type="ECO:0000313" key="3">
    <source>
        <dbReference type="Proteomes" id="UP000234323"/>
    </source>
</evidence>
<evidence type="ECO:0008006" key="4">
    <source>
        <dbReference type="Google" id="ProtNLM"/>
    </source>
</evidence>
<dbReference type="VEuPathDB" id="FungiDB:RhiirA1_451803"/>
<evidence type="ECO:0000256" key="1">
    <source>
        <dbReference type="SAM" id="MobiDB-lite"/>
    </source>
</evidence>
<dbReference type="Proteomes" id="UP000234323">
    <property type="component" value="Unassembled WGS sequence"/>
</dbReference>
<dbReference type="VEuPathDB" id="FungiDB:FUN_011329"/>
<dbReference type="EMBL" id="LLXI01000725">
    <property type="protein sequence ID" value="PKY49291.1"/>
    <property type="molecule type" value="Genomic_DNA"/>
</dbReference>
<name>A0A2I1GRN1_9GLOM</name>
<proteinExistence type="predicted"/>
<comment type="caution">
    <text evidence="2">The sequence shown here is derived from an EMBL/GenBank/DDBJ whole genome shotgun (WGS) entry which is preliminary data.</text>
</comment>
<keyword evidence="3" id="KW-1185">Reference proteome</keyword>
<feature type="region of interest" description="Disordered" evidence="1">
    <location>
        <begin position="105"/>
        <end position="134"/>
    </location>
</feature>
<sequence length="659" mass="76885">MPLKRRQPAKTSLKDSSKESLPLIASIESDQQNSSLINATDNSSNKRVPLYISEIIDIRFVFGEQYAKVVFEDKSFEPQWEPVKNIKRAEGLILKFQQKREKEEREERLKELEAQSNNKDNEIVSNVSNDNQDSEDKTVFMQQNSCPTTFVNSSPRNNTDNYNYDSKLKSVKFAQELVNAKTFSNDEFLQVPTLTKEIQLENTNNYSPIKLKATPKPILRSALRTSNKRQLETLQWKQWNGILLKGKTREFVAKVIIKTLKEGPSYNAISDKLGSNNVFCMANTVPLSYALSLIGEDKELGDVLIMECESGNLKDEQDHMMFHKLVAFIRLENDYNGLHLFVFSDYRWIYKNQFNQEHLFLVARNIKIKQNYLLIQQPLIKALDNETTYDTNYCKAKTELHTGDYNDIITKLCKKKPNFTVYARPKLGETDSIITVMKVLGANYFPNYDCDKMDLVLVHVLMLDQINFMPNLIKLKHQEQCKFLVYGWDFKQQEPIKFEEYFVSGGILSVTTRVLLEEKNGLQRILEVIEYQKENGVEWKILMDPEIKYCNYNLSALIDYDLKSNNSFDESGINFHYFDLFLWRKLKKQNDNNISRIYYALLFSYSFEVEANIIKSPRHCILIAHNKEMPFCPKIPGVEVITLENFEETFGFDDTMEWE</sequence>
<dbReference type="VEuPathDB" id="FungiDB:RhiirFUN_012620"/>
<feature type="compositionally biased region" description="Polar residues" evidence="1">
    <location>
        <begin position="114"/>
        <end position="131"/>
    </location>
</feature>
<dbReference type="AlphaFoldDB" id="A0A2I1GRN1"/>
<protein>
    <recommendedName>
        <fullName evidence="4">Chromo domain-containing protein</fullName>
    </recommendedName>
</protein>
<gene>
    <name evidence="2" type="ORF">RhiirA4_465206</name>
</gene>
<organism evidence="2 3">
    <name type="scientific">Rhizophagus irregularis</name>
    <dbReference type="NCBI Taxonomy" id="588596"/>
    <lineage>
        <taxon>Eukaryota</taxon>
        <taxon>Fungi</taxon>
        <taxon>Fungi incertae sedis</taxon>
        <taxon>Mucoromycota</taxon>
        <taxon>Glomeromycotina</taxon>
        <taxon>Glomeromycetes</taxon>
        <taxon>Glomerales</taxon>
        <taxon>Glomeraceae</taxon>
        <taxon>Rhizophagus</taxon>
    </lineage>
</organism>
<accession>A0A2I1GRN1</accession>
<reference evidence="2 3" key="1">
    <citation type="submission" date="2015-10" db="EMBL/GenBank/DDBJ databases">
        <title>Genome analyses suggest a sexual origin of heterokaryosis in a supposedly ancient asexual fungus.</title>
        <authorList>
            <person name="Ropars J."/>
            <person name="Sedzielewska K."/>
            <person name="Noel J."/>
            <person name="Charron P."/>
            <person name="Farinelli L."/>
            <person name="Marton T."/>
            <person name="Kruger M."/>
            <person name="Pelin A."/>
            <person name="Brachmann A."/>
            <person name="Corradi N."/>
        </authorList>
    </citation>
    <scope>NUCLEOTIDE SEQUENCE [LARGE SCALE GENOMIC DNA]</scope>
    <source>
        <strain evidence="2 3">A4</strain>
    </source>
</reference>